<dbReference type="EC" id="1.1.1.127" evidence="4"/>
<keyword evidence="2" id="KW-0521">NADP</keyword>
<dbReference type="FunFam" id="3.40.50.720:FF:000084">
    <property type="entry name" value="Short-chain dehydrogenase reductase"/>
    <property type="match status" value="1"/>
</dbReference>
<dbReference type="PRINTS" id="PR00081">
    <property type="entry name" value="GDHRDH"/>
</dbReference>
<evidence type="ECO:0000256" key="3">
    <source>
        <dbReference type="ARBA" id="ARBA00023002"/>
    </source>
</evidence>
<dbReference type="PANTHER" id="PTHR43618">
    <property type="entry name" value="7-ALPHA-HYDROXYSTEROID DEHYDROGENASE"/>
    <property type="match status" value="1"/>
</dbReference>
<evidence type="ECO:0000256" key="1">
    <source>
        <dbReference type="ARBA" id="ARBA00006484"/>
    </source>
</evidence>
<accession>A0A485LW77</accession>
<sequence length="261" mass="28009">MNITELFQLKGKVAIVTGGGRGIGKFIAEGLAEAGADLVIASRKVQKCEQACEELKALGVKTLAVKCDMASDDDIQGLVDAAMKEFGRIDILVNNAGITWGAPTLEYPLDKWDKIFAVNVRGVWVLSQKVANIMKDQGGGKMINISSIFGSRGSIEEGHPAVAYNPSKAAVEVLTKNLAVKLARYQIRVNCIAPGFFRTDMMEYIFKPEMKGILDIMLGQIPLRMYGEADHIKGLAVYLASPASDFVTGAIIPVDGGLGAM</sequence>
<dbReference type="Gene3D" id="3.40.50.720">
    <property type="entry name" value="NAD(P)-binding Rossmann-like Domain"/>
    <property type="match status" value="1"/>
</dbReference>
<dbReference type="Pfam" id="PF13561">
    <property type="entry name" value="adh_short_C2"/>
    <property type="match status" value="1"/>
</dbReference>
<dbReference type="EMBL" id="CAADRM010000024">
    <property type="protein sequence ID" value="VFU11934.1"/>
    <property type="molecule type" value="Genomic_DNA"/>
</dbReference>
<gene>
    <name evidence="4" type="primary">kduD</name>
    <name evidence="4" type="ORF">SCFA_120018</name>
</gene>
<dbReference type="PRINTS" id="PR00080">
    <property type="entry name" value="SDRFAMILY"/>
</dbReference>
<proteinExistence type="inferred from homology"/>
<comment type="similarity">
    <text evidence="1">Belongs to the short-chain dehydrogenases/reductases (SDR) family.</text>
</comment>
<name>A0A485LW77_9ZZZZ</name>
<evidence type="ECO:0000256" key="2">
    <source>
        <dbReference type="ARBA" id="ARBA00022857"/>
    </source>
</evidence>
<evidence type="ECO:0000313" key="4">
    <source>
        <dbReference type="EMBL" id="VFU11934.1"/>
    </source>
</evidence>
<dbReference type="InterPro" id="IPR002347">
    <property type="entry name" value="SDR_fam"/>
</dbReference>
<dbReference type="NCBIfam" id="NF006070">
    <property type="entry name" value="PRK08213.1"/>
    <property type="match status" value="1"/>
</dbReference>
<dbReference type="SUPFAM" id="SSF51735">
    <property type="entry name" value="NAD(P)-binding Rossmann-fold domains"/>
    <property type="match status" value="1"/>
</dbReference>
<reference evidence="4" key="1">
    <citation type="submission" date="2019-03" db="EMBL/GenBank/DDBJ databases">
        <authorList>
            <person name="Hao L."/>
        </authorList>
    </citation>
    <scope>NUCLEOTIDE SEQUENCE</scope>
</reference>
<dbReference type="PANTHER" id="PTHR43618:SF8">
    <property type="entry name" value="7ALPHA-HYDROXYSTEROID DEHYDROGENASE"/>
    <property type="match status" value="1"/>
</dbReference>
<dbReference type="AlphaFoldDB" id="A0A485LW77"/>
<protein>
    <submittedName>
        <fullName evidence="4">2-dehydro-3-deoxy-D-gluconate 5-dehydrogenase</fullName>
        <ecNumber evidence="4">1.1.1.127</ecNumber>
    </submittedName>
</protein>
<dbReference type="InterPro" id="IPR052178">
    <property type="entry name" value="Sec_Metab_Biosynth_SDR"/>
</dbReference>
<keyword evidence="3 4" id="KW-0560">Oxidoreductase</keyword>
<dbReference type="NCBIfam" id="NF005559">
    <property type="entry name" value="PRK07231.1"/>
    <property type="match status" value="1"/>
</dbReference>
<dbReference type="InterPro" id="IPR036291">
    <property type="entry name" value="NAD(P)-bd_dom_sf"/>
</dbReference>
<organism evidence="4">
    <name type="scientific">anaerobic digester metagenome</name>
    <dbReference type="NCBI Taxonomy" id="1263854"/>
    <lineage>
        <taxon>unclassified sequences</taxon>
        <taxon>metagenomes</taxon>
        <taxon>ecological metagenomes</taxon>
    </lineage>
</organism>
<dbReference type="GO" id="GO:0047001">
    <property type="term" value="F:2-dehydro-3-deoxy-D-gluconate 5-dehydrogenase activity"/>
    <property type="evidence" value="ECO:0007669"/>
    <property type="project" value="UniProtKB-EC"/>
</dbReference>